<feature type="transmembrane region" description="Helical" evidence="1">
    <location>
        <begin position="12"/>
        <end position="30"/>
    </location>
</feature>
<keyword evidence="3" id="KW-1185">Reference proteome</keyword>
<protein>
    <recommendedName>
        <fullName evidence="4">BofC C-terminal domain-containing protein</fullName>
    </recommendedName>
</protein>
<dbReference type="RefSeq" id="WP_072724251.1">
    <property type="nucleotide sequence ID" value="NZ_FQXH01000008.1"/>
</dbReference>
<sequence length="191" mass="22335">MFVRKRTSKIPILIFALVMLVGGFYIGKFLESTENKDEQVIKPIVADTDNKENEVVLKKDSKLKFTTKYIKCEDISVKEENIPDTLVGFNKKKLEEYVKFKYPEWRLISFSEKGVELFREIDSYCDKHYEMKEENGYIAIYKYDENGNKNLVEKTEFSIKSLPSIDQEQIKAGLVLDSLEELNQRLEDFGS</sequence>
<dbReference type="AlphaFoldDB" id="A0A1M5QKL1"/>
<organism evidence="2 3">
    <name type="scientific">Tepidibacter thalassicus DSM 15285</name>
    <dbReference type="NCBI Taxonomy" id="1123350"/>
    <lineage>
        <taxon>Bacteria</taxon>
        <taxon>Bacillati</taxon>
        <taxon>Bacillota</taxon>
        <taxon>Clostridia</taxon>
        <taxon>Peptostreptococcales</taxon>
        <taxon>Peptostreptococcaceae</taxon>
        <taxon>Tepidibacter</taxon>
    </lineage>
</organism>
<dbReference type="Proteomes" id="UP000242520">
    <property type="component" value="Unassembled WGS sequence"/>
</dbReference>
<name>A0A1M5QKL1_9FIRM</name>
<keyword evidence="1" id="KW-0812">Transmembrane</keyword>
<proteinExistence type="predicted"/>
<accession>A0A1M5QKL1</accession>
<reference evidence="3" key="1">
    <citation type="submission" date="2016-11" db="EMBL/GenBank/DDBJ databases">
        <authorList>
            <person name="Varghese N."/>
            <person name="Submissions S."/>
        </authorList>
    </citation>
    <scope>NUCLEOTIDE SEQUENCE [LARGE SCALE GENOMIC DNA]</scope>
    <source>
        <strain evidence="3">DSM 15285</strain>
    </source>
</reference>
<keyword evidence="1" id="KW-0472">Membrane</keyword>
<gene>
    <name evidence="2" type="ORF">SAMN02744040_00998</name>
</gene>
<evidence type="ECO:0008006" key="4">
    <source>
        <dbReference type="Google" id="ProtNLM"/>
    </source>
</evidence>
<evidence type="ECO:0000256" key="1">
    <source>
        <dbReference type="SAM" id="Phobius"/>
    </source>
</evidence>
<keyword evidence="1" id="KW-1133">Transmembrane helix</keyword>
<dbReference type="OrthoDB" id="2082016at2"/>
<dbReference type="STRING" id="1123350.SAMN02744040_00998"/>
<dbReference type="EMBL" id="FQXH01000008">
    <property type="protein sequence ID" value="SHH14381.1"/>
    <property type="molecule type" value="Genomic_DNA"/>
</dbReference>
<evidence type="ECO:0000313" key="3">
    <source>
        <dbReference type="Proteomes" id="UP000242520"/>
    </source>
</evidence>
<evidence type="ECO:0000313" key="2">
    <source>
        <dbReference type="EMBL" id="SHH14381.1"/>
    </source>
</evidence>